<accession>A0A0S2I018</accession>
<name>A0A0S2I018_9BACT</name>
<sequence>MHCTKQEKGRFDETELQSIAPYAGNFVHFDTLGRMVEIL</sequence>
<evidence type="ECO:0000313" key="1">
    <source>
        <dbReference type="EMBL" id="ALO15613.1"/>
    </source>
</evidence>
<organism evidence="1 2">
    <name type="scientific">Salinivirga cyanobacteriivorans</name>
    <dbReference type="NCBI Taxonomy" id="1307839"/>
    <lineage>
        <taxon>Bacteria</taxon>
        <taxon>Pseudomonadati</taxon>
        <taxon>Bacteroidota</taxon>
        <taxon>Bacteroidia</taxon>
        <taxon>Bacteroidales</taxon>
        <taxon>Salinivirgaceae</taxon>
        <taxon>Salinivirga</taxon>
    </lineage>
</organism>
<evidence type="ECO:0000313" key="2">
    <source>
        <dbReference type="Proteomes" id="UP000064893"/>
    </source>
</evidence>
<proteinExistence type="predicted"/>
<keyword evidence="2" id="KW-1185">Reference proteome</keyword>
<dbReference type="KEGG" id="blq:L21SP5_01974"/>
<gene>
    <name evidence="1" type="ORF">L21SP5_01974</name>
</gene>
<reference evidence="1 2" key="1">
    <citation type="submission" date="2015-11" db="EMBL/GenBank/DDBJ databases">
        <title>Description and complete genome sequence of a novel strain predominating in hypersaline microbial mats and representing a new family of the Bacteriodetes phylum.</title>
        <authorList>
            <person name="Spring S."/>
            <person name="Bunk B."/>
            <person name="Sproer C."/>
            <person name="Klenk H.-P."/>
        </authorList>
    </citation>
    <scope>NUCLEOTIDE SEQUENCE [LARGE SCALE GENOMIC DNA]</scope>
    <source>
        <strain evidence="1 2">L21-Spi-D4</strain>
    </source>
</reference>
<dbReference type="EMBL" id="CP013118">
    <property type="protein sequence ID" value="ALO15613.1"/>
    <property type="molecule type" value="Genomic_DNA"/>
</dbReference>
<dbReference type="Proteomes" id="UP000064893">
    <property type="component" value="Chromosome"/>
</dbReference>
<dbReference type="AlphaFoldDB" id="A0A0S2I018"/>
<protein>
    <submittedName>
        <fullName evidence="1">Uncharacterized protein</fullName>
    </submittedName>
</protein>